<organism evidence="1 2">
    <name type="scientific">Nocardia kruczakiae</name>
    <dbReference type="NCBI Taxonomy" id="261477"/>
    <lineage>
        <taxon>Bacteria</taxon>
        <taxon>Bacillati</taxon>
        <taxon>Actinomycetota</taxon>
        <taxon>Actinomycetes</taxon>
        <taxon>Mycobacteriales</taxon>
        <taxon>Nocardiaceae</taxon>
        <taxon>Nocardia</taxon>
    </lineage>
</organism>
<dbReference type="Proteomes" id="UP001251217">
    <property type="component" value="Unassembled WGS sequence"/>
</dbReference>
<evidence type="ECO:0000313" key="2">
    <source>
        <dbReference type="Proteomes" id="UP001251217"/>
    </source>
</evidence>
<proteinExistence type="predicted"/>
<keyword evidence="2" id="KW-1185">Reference proteome</keyword>
<protein>
    <submittedName>
        <fullName evidence="1">NAD/FAD-binding protein</fullName>
    </submittedName>
</protein>
<evidence type="ECO:0000313" key="1">
    <source>
        <dbReference type="EMBL" id="MDR7173065.1"/>
    </source>
</evidence>
<accession>A0ABU1XR81</accession>
<comment type="caution">
    <text evidence="1">The sequence shown here is derived from an EMBL/GenBank/DDBJ whole genome shotgun (WGS) entry which is preliminary data.</text>
</comment>
<name>A0ABU1XR81_9NOCA</name>
<sequence>MAALEVEHRTARVSATRLPAVAASALHYDPIIETSRGSADYWMSRVLQCQQMRLYLAPIRLAARSLDCRPFRSARQSPRGDWA</sequence>
<gene>
    <name evidence="1" type="ORF">J2W56_006831</name>
</gene>
<reference evidence="1 2" key="1">
    <citation type="submission" date="2023-07" db="EMBL/GenBank/DDBJ databases">
        <title>Sorghum-associated microbial communities from plants grown in Nebraska, USA.</title>
        <authorList>
            <person name="Schachtman D."/>
        </authorList>
    </citation>
    <scope>NUCLEOTIDE SEQUENCE [LARGE SCALE GENOMIC DNA]</scope>
    <source>
        <strain evidence="1 2">4272</strain>
    </source>
</reference>
<dbReference type="EMBL" id="JAVDWW010000020">
    <property type="protein sequence ID" value="MDR7173065.1"/>
    <property type="molecule type" value="Genomic_DNA"/>
</dbReference>